<dbReference type="EMBL" id="CP138858">
    <property type="protein sequence ID" value="WPJ95382.1"/>
    <property type="molecule type" value="Genomic_DNA"/>
</dbReference>
<dbReference type="Gene3D" id="3.40.720.10">
    <property type="entry name" value="Alkaline Phosphatase, subunit A"/>
    <property type="match status" value="1"/>
</dbReference>
<evidence type="ECO:0000256" key="2">
    <source>
        <dbReference type="ARBA" id="ARBA00008779"/>
    </source>
</evidence>
<evidence type="ECO:0000259" key="7">
    <source>
        <dbReference type="Pfam" id="PF00884"/>
    </source>
</evidence>
<dbReference type="Proteomes" id="UP001324993">
    <property type="component" value="Chromosome"/>
</dbReference>
<keyword evidence="3" id="KW-0479">Metal-binding</keyword>
<keyword evidence="4" id="KW-0732">Signal</keyword>
<accession>A0ABZ0RIN3</accession>
<dbReference type="PANTHER" id="PTHR42693:SF42">
    <property type="entry name" value="ARYLSULFATASE G"/>
    <property type="match status" value="1"/>
</dbReference>
<dbReference type="PANTHER" id="PTHR42693">
    <property type="entry name" value="ARYLSULFATASE FAMILY MEMBER"/>
    <property type="match status" value="1"/>
</dbReference>
<dbReference type="InterPro" id="IPR017850">
    <property type="entry name" value="Alkaline_phosphatase_core_sf"/>
</dbReference>
<dbReference type="SUPFAM" id="SSF53649">
    <property type="entry name" value="Alkaline phosphatase-like"/>
    <property type="match status" value="1"/>
</dbReference>
<keyword evidence="6" id="KW-0106">Calcium</keyword>
<evidence type="ECO:0000313" key="8">
    <source>
        <dbReference type="EMBL" id="WPJ95382.1"/>
    </source>
</evidence>
<gene>
    <name evidence="8" type="ORF">SH580_18335</name>
</gene>
<evidence type="ECO:0000256" key="3">
    <source>
        <dbReference type="ARBA" id="ARBA00022723"/>
    </source>
</evidence>
<proteinExistence type="inferred from homology"/>
<dbReference type="InterPro" id="IPR050738">
    <property type="entry name" value="Sulfatase"/>
</dbReference>
<protein>
    <submittedName>
        <fullName evidence="8">Sulfatase-like hydrolase/transferase</fullName>
    </submittedName>
</protein>
<comment type="cofactor">
    <cofactor evidence="1">
        <name>Ca(2+)</name>
        <dbReference type="ChEBI" id="CHEBI:29108"/>
    </cofactor>
</comment>
<feature type="domain" description="Sulfatase N-terminal" evidence="7">
    <location>
        <begin position="8"/>
        <end position="135"/>
    </location>
</feature>
<dbReference type="InterPro" id="IPR000917">
    <property type="entry name" value="Sulfatase_N"/>
</dbReference>
<evidence type="ECO:0000256" key="1">
    <source>
        <dbReference type="ARBA" id="ARBA00001913"/>
    </source>
</evidence>
<reference evidence="8 9" key="1">
    <citation type="submission" date="2023-11" db="EMBL/GenBank/DDBJ databases">
        <title>Coraliomargarita sp. nov., isolated from marine algae.</title>
        <authorList>
            <person name="Lee J.K."/>
            <person name="Baek J.H."/>
            <person name="Kim J.M."/>
            <person name="Choi D.G."/>
            <person name="Jeon C.O."/>
        </authorList>
    </citation>
    <scope>NUCLEOTIDE SEQUENCE [LARGE SCALE GENOMIC DNA]</scope>
    <source>
        <strain evidence="8 9">J2-16</strain>
    </source>
</reference>
<evidence type="ECO:0000256" key="6">
    <source>
        <dbReference type="ARBA" id="ARBA00022837"/>
    </source>
</evidence>
<evidence type="ECO:0000256" key="4">
    <source>
        <dbReference type="ARBA" id="ARBA00022729"/>
    </source>
</evidence>
<organism evidence="8 9">
    <name type="scientific">Coraliomargarita algicola</name>
    <dbReference type="NCBI Taxonomy" id="3092156"/>
    <lineage>
        <taxon>Bacteria</taxon>
        <taxon>Pseudomonadati</taxon>
        <taxon>Verrucomicrobiota</taxon>
        <taxon>Opitutia</taxon>
        <taxon>Puniceicoccales</taxon>
        <taxon>Coraliomargaritaceae</taxon>
        <taxon>Coraliomargarita</taxon>
    </lineage>
</organism>
<keyword evidence="5" id="KW-0378">Hydrolase</keyword>
<comment type="similarity">
    <text evidence="2">Belongs to the sulfatase family.</text>
</comment>
<dbReference type="Pfam" id="PF00884">
    <property type="entry name" value="Sulfatase"/>
    <property type="match status" value="1"/>
</dbReference>
<name>A0ABZ0RIN3_9BACT</name>
<dbReference type="RefSeq" id="WP_319832271.1">
    <property type="nucleotide sequence ID" value="NZ_CP138858.1"/>
</dbReference>
<sequence length="136" mass="15575">MKPAARGQSKHRKVMVPEPVDNVPHRTTSFGTMMKEARYATCVAGKWHISQDPSEFGFDTNFGSNRSGAPRGGYFSPYRNPQLSDGHKVEHLTDRLGKEVSNWIVENKDKPFFVYFPFYSVHTPIQAHEDLTQKYQ</sequence>
<keyword evidence="9" id="KW-1185">Reference proteome</keyword>
<evidence type="ECO:0000256" key="5">
    <source>
        <dbReference type="ARBA" id="ARBA00022801"/>
    </source>
</evidence>
<evidence type="ECO:0000313" key="9">
    <source>
        <dbReference type="Proteomes" id="UP001324993"/>
    </source>
</evidence>